<accession>A0A7J9AZX9</accession>
<sequence length="78" mass="8753">MASRKSAQDVVQVMKRRSMLLRSAQMLRLSLRSEKKPTKGFIKVNFDAVVAQNRTGYGVVMRDEDGFVIGSGEGFKDE</sequence>
<gene>
    <name evidence="1" type="ORF">Golax_022970</name>
</gene>
<proteinExistence type="predicted"/>
<name>A0A7J9AZX9_9ROSI</name>
<organism evidence="1 2">
    <name type="scientific">Gossypium laxum</name>
    <dbReference type="NCBI Taxonomy" id="34288"/>
    <lineage>
        <taxon>Eukaryota</taxon>
        <taxon>Viridiplantae</taxon>
        <taxon>Streptophyta</taxon>
        <taxon>Embryophyta</taxon>
        <taxon>Tracheophyta</taxon>
        <taxon>Spermatophyta</taxon>
        <taxon>Magnoliopsida</taxon>
        <taxon>eudicotyledons</taxon>
        <taxon>Gunneridae</taxon>
        <taxon>Pentapetalae</taxon>
        <taxon>rosids</taxon>
        <taxon>malvids</taxon>
        <taxon>Malvales</taxon>
        <taxon>Malvaceae</taxon>
        <taxon>Malvoideae</taxon>
        <taxon>Gossypium</taxon>
    </lineage>
</organism>
<dbReference type="EMBL" id="JABEZV010132136">
    <property type="protein sequence ID" value="MBA0728999.1"/>
    <property type="molecule type" value="Genomic_DNA"/>
</dbReference>
<evidence type="ECO:0000313" key="2">
    <source>
        <dbReference type="Proteomes" id="UP000593574"/>
    </source>
</evidence>
<comment type="caution">
    <text evidence="1">The sequence shown here is derived from an EMBL/GenBank/DDBJ whole genome shotgun (WGS) entry which is preliminary data.</text>
</comment>
<protein>
    <recommendedName>
        <fullName evidence="3">RNase H type-1 domain-containing protein</fullName>
    </recommendedName>
</protein>
<keyword evidence="2" id="KW-1185">Reference proteome</keyword>
<evidence type="ECO:0000313" key="1">
    <source>
        <dbReference type="EMBL" id="MBA0728999.1"/>
    </source>
</evidence>
<dbReference type="Proteomes" id="UP000593574">
    <property type="component" value="Unassembled WGS sequence"/>
</dbReference>
<reference evidence="1 2" key="1">
    <citation type="journal article" date="2019" name="Genome Biol. Evol.">
        <title>Insights into the evolution of the New World diploid cottons (Gossypium, subgenus Houzingenia) based on genome sequencing.</title>
        <authorList>
            <person name="Grover C.E."/>
            <person name="Arick M.A. 2nd"/>
            <person name="Thrash A."/>
            <person name="Conover J.L."/>
            <person name="Sanders W.S."/>
            <person name="Peterson D.G."/>
            <person name="Frelichowski J.E."/>
            <person name="Scheffler J.A."/>
            <person name="Scheffler B.E."/>
            <person name="Wendel J.F."/>
        </authorList>
    </citation>
    <scope>NUCLEOTIDE SEQUENCE [LARGE SCALE GENOMIC DNA]</scope>
    <source>
        <strain evidence="1">4</strain>
        <tissue evidence="1">Leaf</tissue>
    </source>
</reference>
<evidence type="ECO:0008006" key="3">
    <source>
        <dbReference type="Google" id="ProtNLM"/>
    </source>
</evidence>
<dbReference type="AlphaFoldDB" id="A0A7J9AZX9"/>